<dbReference type="GO" id="GO:0009927">
    <property type="term" value="F:histidine phosphotransfer kinase activity"/>
    <property type="evidence" value="ECO:0007669"/>
    <property type="project" value="InterPro"/>
</dbReference>
<proteinExistence type="predicted"/>
<dbReference type="VEuPathDB" id="FungiDB:ASPFODRAFT_32278"/>
<evidence type="ECO:0000259" key="3">
    <source>
        <dbReference type="PROSITE" id="PS50894"/>
    </source>
</evidence>
<feature type="region of interest" description="Disordered" evidence="2">
    <location>
        <begin position="134"/>
        <end position="157"/>
    </location>
</feature>
<feature type="region of interest" description="Disordered" evidence="2">
    <location>
        <begin position="1"/>
        <end position="38"/>
    </location>
</feature>
<evidence type="ECO:0000256" key="1">
    <source>
        <dbReference type="PROSITE-ProRule" id="PRU00110"/>
    </source>
</evidence>
<dbReference type="AlphaFoldDB" id="A0A1M3TLT4"/>
<accession>A0A1M3TLT4</accession>
<name>A0A1M3TLT4_ASPLC</name>
<evidence type="ECO:0000313" key="4">
    <source>
        <dbReference type="EMBL" id="OJZ87622.1"/>
    </source>
</evidence>
<evidence type="ECO:0000256" key="2">
    <source>
        <dbReference type="SAM" id="MobiDB-lite"/>
    </source>
</evidence>
<feature type="compositionally biased region" description="Basic and acidic residues" evidence="2">
    <location>
        <begin position="19"/>
        <end position="37"/>
    </location>
</feature>
<keyword evidence="1" id="KW-0597">Phosphoprotein</keyword>
<dbReference type="OrthoDB" id="1673781at2759"/>
<dbReference type="FunFam" id="1.20.120.160:FF:000007">
    <property type="entry name" value="Multistep phosphorelay regulator 1"/>
    <property type="match status" value="1"/>
</dbReference>
<sequence length="186" mass="20795">MAPTTTTKTVEEPVGVAKPHTEARVDADLPKPKETKEIPSTLAEMKGSIDESTFEQILEMDDDDSDRDFSKGIVFGFFDQAESTFVKMEDAFANQAYRRREDLSDLSSLGHYLKGSSATLGLTKVKDACEKIQHYGAGKDETGSTDEPEKKTSLSRIEKTLTQVKEDYKEVEAFLRKYYGEDEESA</sequence>
<gene>
    <name evidence="4" type="ORF">ASPFODRAFT_32278</name>
</gene>
<protein>
    <recommendedName>
        <fullName evidence="3">HPt domain-containing protein</fullName>
    </recommendedName>
</protein>
<dbReference type="SUPFAM" id="SSF47226">
    <property type="entry name" value="Histidine-containing phosphotransfer domain, HPT domain"/>
    <property type="match status" value="1"/>
</dbReference>
<dbReference type="GO" id="GO:0005737">
    <property type="term" value="C:cytoplasm"/>
    <property type="evidence" value="ECO:0007669"/>
    <property type="project" value="TreeGrafter"/>
</dbReference>
<dbReference type="PROSITE" id="PS50894">
    <property type="entry name" value="HPT"/>
    <property type="match status" value="1"/>
</dbReference>
<dbReference type="Gene3D" id="1.20.120.160">
    <property type="entry name" value="HPT domain"/>
    <property type="match status" value="1"/>
</dbReference>
<dbReference type="Pfam" id="PF01627">
    <property type="entry name" value="Hpt"/>
    <property type="match status" value="1"/>
</dbReference>
<dbReference type="GO" id="GO:0000160">
    <property type="term" value="P:phosphorelay signal transduction system"/>
    <property type="evidence" value="ECO:0007669"/>
    <property type="project" value="InterPro"/>
</dbReference>
<evidence type="ECO:0000313" key="5">
    <source>
        <dbReference type="Proteomes" id="UP000184063"/>
    </source>
</evidence>
<dbReference type="GO" id="GO:0043424">
    <property type="term" value="F:protein histidine kinase binding"/>
    <property type="evidence" value="ECO:0007669"/>
    <property type="project" value="InterPro"/>
</dbReference>
<dbReference type="PANTHER" id="PTHR28242:SF52">
    <property type="entry name" value="PHOSPHORELAY INTERMEDIATE PROTEIN YPD1"/>
    <property type="match status" value="1"/>
</dbReference>
<feature type="domain" description="HPt" evidence="3">
    <location>
        <begin position="66"/>
        <end position="171"/>
    </location>
</feature>
<feature type="modified residue" description="Phosphohistidine" evidence="1">
    <location>
        <position position="111"/>
    </location>
</feature>
<dbReference type="PANTHER" id="PTHR28242">
    <property type="entry name" value="PHOSPHORELAY INTERMEDIATE PROTEIN YPD1"/>
    <property type="match status" value="1"/>
</dbReference>
<dbReference type="InterPro" id="IPR036641">
    <property type="entry name" value="HPT_dom_sf"/>
</dbReference>
<dbReference type="InterPro" id="IPR008207">
    <property type="entry name" value="Sig_transdc_His_kin_Hpt_dom"/>
</dbReference>
<dbReference type="InterPro" id="IPR045871">
    <property type="entry name" value="AHP1-5/YPD1"/>
</dbReference>
<organism evidence="4 5">
    <name type="scientific">Aspergillus luchuensis (strain CBS 106.47)</name>
    <dbReference type="NCBI Taxonomy" id="1137211"/>
    <lineage>
        <taxon>Eukaryota</taxon>
        <taxon>Fungi</taxon>
        <taxon>Dikarya</taxon>
        <taxon>Ascomycota</taxon>
        <taxon>Pezizomycotina</taxon>
        <taxon>Eurotiomycetes</taxon>
        <taxon>Eurotiomycetidae</taxon>
        <taxon>Eurotiales</taxon>
        <taxon>Aspergillaceae</taxon>
        <taxon>Aspergillus</taxon>
        <taxon>Aspergillus subgen. Circumdati</taxon>
    </lineage>
</organism>
<reference evidence="5" key="1">
    <citation type="journal article" date="2017" name="Genome Biol.">
        <title>Comparative genomics reveals high biological diversity and specific adaptations in the industrially and medically important fungal genus Aspergillus.</title>
        <authorList>
            <person name="de Vries R.P."/>
            <person name="Riley R."/>
            <person name="Wiebenga A."/>
            <person name="Aguilar-Osorio G."/>
            <person name="Amillis S."/>
            <person name="Uchima C.A."/>
            <person name="Anderluh G."/>
            <person name="Asadollahi M."/>
            <person name="Askin M."/>
            <person name="Barry K."/>
            <person name="Battaglia E."/>
            <person name="Bayram O."/>
            <person name="Benocci T."/>
            <person name="Braus-Stromeyer S.A."/>
            <person name="Caldana C."/>
            <person name="Canovas D."/>
            <person name="Cerqueira G.C."/>
            <person name="Chen F."/>
            <person name="Chen W."/>
            <person name="Choi C."/>
            <person name="Clum A."/>
            <person name="Dos Santos R.A."/>
            <person name="Damasio A.R."/>
            <person name="Diallinas G."/>
            <person name="Emri T."/>
            <person name="Fekete E."/>
            <person name="Flipphi M."/>
            <person name="Freyberg S."/>
            <person name="Gallo A."/>
            <person name="Gournas C."/>
            <person name="Habgood R."/>
            <person name="Hainaut M."/>
            <person name="Harispe M.L."/>
            <person name="Henrissat B."/>
            <person name="Hilden K.S."/>
            <person name="Hope R."/>
            <person name="Hossain A."/>
            <person name="Karabika E."/>
            <person name="Karaffa L."/>
            <person name="Karanyi Z."/>
            <person name="Krasevec N."/>
            <person name="Kuo A."/>
            <person name="Kusch H."/>
            <person name="LaButti K."/>
            <person name="Lagendijk E.L."/>
            <person name="Lapidus A."/>
            <person name="Levasseur A."/>
            <person name="Lindquist E."/>
            <person name="Lipzen A."/>
            <person name="Logrieco A.F."/>
            <person name="MacCabe A."/>
            <person name="Maekelae M.R."/>
            <person name="Malavazi I."/>
            <person name="Melin P."/>
            <person name="Meyer V."/>
            <person name="Mielnichuk N."/>
            <person name="Miskei M."/>
            <person name="Molnar A.P."/>
            <person name="Mule G."/>
            <person name="Ngan C.Y."/>
            <person name="Orejas M."/>
            <person name="Orosz E."/>
            <person name="Ouedraogo J.P."/>
            <person name="Overkamp K.M."/>
            <person name="Park H.-S."/>
            <person name="Perrone G."/>
            <person name="Piumi F."/>
            <person name="Punt P.J."/>
            <person name="Ram A.F."/>
            <person name="Ramon A."/>
            <person name="Rauscher S."/>
            <person name="Record E."/>
            <person name="Riano-Pachon D.M."/>
            <person name="Robert V."/>
            <person name="Roehrig J."/>
            <person name="Ruller R."/>
            <person name="Salamov A."/>
            <person name="Salih N.S."/>
            <person name="Samson R.A."/>
            <person name="Sandor E."/>
            <person name="Sanguinetti M."/>
            <person name="Schuetze T."/>
            <person name="Sepcic K."/>
            <person name="Shelest E."/>
            <person name="Sherlock G."/>
            <person name="Sophianopoulou V."/>
            <person name="Squina F.M."/>
            <person name="Sun H."/>
            <person name="Susca A."/>
            <person name="Todd R.B."/>
            <person name="Tsang A."/>
            <person name="Unkles S.E."/>
            <person name="van de Wiele N."/>
            <person name="van Rossen-Uffink D."/>
            <person name="Oliveira J.V."/>
            <person name="Vesth T.C."/>
            <person name="Visser J."/>
            <person name="Yu J.-H."/>
            <person name="Zhou M."/>
            <person name="Andersen M.R."/>
            <person name="Archer D.B."/>
            <person name="Baker S.E."/>
            <person name="Benoit I."/>
            <person name="Brakhage A.A."/>
            <person name="Braus G.H."/>
            <person name="Fischer R."/>
            <person name="Frisvad J.C."/>
            <person name="Goldman G.H."/>
            <person name="Houbraken J."/>
            <person name="Oakley B."/>
            <person name="Pocsi I."/>
            <person name="Scazzocchio C."/>
            <person name="Seiboth B."/>
            <person name="vanKuyk P.A."/>
            <person name="Wortman J."/>
            <person name="Dyer P.S."/>
            <person name="Grigoriev I.V."/>
        </authorList>
    </citation>
    <scope>NUCLEOTIDE SEQUENCE [LARGE SCALE GENOMIC DNA]</scope>
    <source>
        <strain evidence="5">CBS 106.47</strain>
    </source>
</reference>
<dbReference type="GO" id="GO:0005634">
    <property type="term" value="C:nucleus"/>
    <property type="evidence" value="ECO:0007669"/>
    <property type="project" value="TreeGrafter"/>
</dbReference>
<dbReference type="Proteomes" id="UP000184063">
    <property type="component" value="Unassembled WGS sequence"/>
</dbReference>
<dbReference type="EMBL" id="KV878240">
    <property type="protein sequence ID" value="OJZ87622.1"/>
    <property type="molecule type" value="Genomic_DNA"/>
</dbReference>